<dbReference type="KEGG" id="ppru:FDP22_15410"/>
<keyword evidence="1" id="KW-0378">Hydrolase</keyword>
<dbReference type="SUPFAM" id="SSF55486">
    <property type="entry name" value="Metalloproteases ('zincins'), catalytic domain"/>
    <property type="match status" value="1"/>
</dbReference>
<dbReference type="Gene3D" id="1.10.1370.30">
    <property type="match status" value="1"/>
</dbReference>
<dbReference type="GO" id="GO:0046872">
    <property type="term" value="F:metal ion binding"/>
    <property type="evidence" value="ECO:0007669"/>
    <property type="project" value="UniProtKB-KW"/>
</dbReference>
<sequence>MRASDAFSELCGHFRQVTALSQVSGLLSWDQETMMPERGAELRSEQCAAVESAIHRLRSDPRIPDWAAAIDPKTLDPAGCVTLREAVRAHRRATRIPAALAEEIARVTALSQGIWARARAARRFADFAPSLGRIVALRREEADCIAEPGQSRYDALLEDYEPGMTTAVLSPLLTGMRPRLTALAERVAQSGHVAPRLEGRFPKEAQMELARRVAGTLGYDWSAGRLDLSVHPFSSGTGGDARITTRVVESDPLNCLYSTIHEVGHACYEQGIDPALALSPAGRWASMGVHESQSRLFENQIGRSRAFCEWLFPQMRAVFGDIGLTGPDALHAAVNRVETGFIRTESDEVHYNLHILLRFELEQALISGALAVEDVEEAWNAAFLRDFHRPVTDPADGVLQDVHWSVGLFGYFPTYSLGNILAGELFAALRAAVPTLDADLARGDASAALGWLRRNVHVHGSLKPPMTLVADATGHAPRSGALLDYLETKFAGLYGL</sequence>
<keyword evidence="1" id="KW-0482">Metalloprotease</keyword>
<reference evidence="4 5" key="1">
    <citation type="submission" date="2019-06" db="EMBL/GenBank/DDBJ databases">
        <title>Genome sequence of Rhodobacteraceae bacterium D4M1.</title>
        <authorList>
            <person name="Cao J."/>
        </authorList>
    </citation>
    <scope>NUCLEOTIDE SEQUENCE [LARGE SCALE GENOMIC DNA]</scope>
    <source>
        <strain evidence="4 5">D4M1</strain>
    </source>
</reference>
<evidence type="ECO:0000313" key="5">
    <source>
        <dbReference type="Proteomes" id="UP000305888"/>
    </source>
</evidence>
<name>A0A5B8G023_9RHOB</name>
<evidence type="ECO:0000256" key="2">
    <source>
        <dbReference type="PIRSR" id="PIRSR006615-1"/>
    </source>
</evidence>
<comment type="similarity">
    <text evidence="1">Belongs to the peptidase M32 family.</text>
</comment>
<dbReference type="RefSeq" id="WP_138574994.1">
    <property type="nucleotide sequence ID" value="NZ_CP040818.1"/>
</dbReference>
<dbReference type="CDD" id="cd06460">
    <property type="entry name" value="M32_Taq"/>
    <property type="match status" value="1"/>
</dbReference>
<dbReference type="PIRSF" id="PIRSF006615">
    <property type="entry name" value="Zn_crbxpep_Taq"/>
    <property type="match status" value="1"/>
</dbReference>
<dbReference type="EC" id="3.4.17.19" evidence="1"/>
<protein>
    <recommendedName>
        <fullName evidence="1">Metal-dependent carboxypeptidase</fullName>
        <ecNumber evidence="1">3.4.17.19</ecNumber>
    </recommendedName>
</protein>
<evidence type="ECO:0000313" key="4">
    <source>
        <dbReference type="EMBL" id="QDL93050.1"/>
    </source>
</evidence>
<evidence type="ECO:0000256" key="3">
    <source>
        <dbReference type="PIRSR" id="PIRSR006615-2"/>
    </source>
</evidence>
<dbReference type="AlphaFoldDB" id="A0A5B8G023"/>
<feature type="binding site" evidence="2">
    <location>
        <position position="291"/>
    </location>
    <ligand>
        <name>Zn(2+)</name>
        <dbReference type="ChEBI" id="CHEBI:29105"/>
        <note>catalytic</note>
    </ligand>
</feature>
<gene>
    <name evidence="4" type="ORF">FDP22_15410</name>
</gene>
<dbReference type="EMBL" id="CP040818">
    <property type="protein sequence ID" value="QDL93050.1"/>
    <property type="molecule type" value="Genomic_DNA"/>
</dbReference>
<comment type="catalytic activity">
    <reaction evidence="1">
        <text>Release of a C-terminal amino acid with broad specificity, except for -Pro.</text>
        <dbReference type="EC" id="3.4.17.19"/>
    </reaction>
</comment>
<dbReference type="PRINTS" id="PR00998">
    <property type="entry name" value="CRBOXYPTASET"/>
</dbReference>
<dbReference type="Pfam" id="PF02074">
    <property type="entry name" value="Peptidase_M32"/>
    <property type="match status" value="1"/>
</dbReference>
<accession>A0A5B8G023</accession>
<keyword evidence="1 4" id="KW-0121">Carboxypeptidase</keyword>
<dbReference type="GO" id="GO:0004181">
    <property type="term" value="F:metallocarboxypeptidase activity"/>
    <property type="evidence" value="ECO:0007669"/>
    <property type="project" value="UniProtKB-UniRule"/>
</dbReference>
<keyword evidence="1 2" id="KW-0479">Metal-binding</keyword>
<feature type="active site" description="Proton donor/acceptor" evidence="3">
    <location>
        <position position="262"/>
    </location>
</feature>
<keyword evidence="5" id="KW-1185">Reference proteome</keyword>
<dbReference type="PANTHER" id="PTHR34217">
    <property type="entry name" value="METAL-DEPENDENT CARBOXYPEPTIDASE"/>
    <property type="match status" value="1"/>
</dbReference>
<dbReference type="Proteomes" id="UP000305888">
    <property type="component" value="Chromosome"/>
</dbReference>
<keyword evidence="1" id="KW-0645">Protease</keyword>
<dbReference type="OrthoDB" id="9772308at2"/>
<dbReference type="GO" id="GO:0006508">
    <property type="term" value="P:proteolysis"/>
    <property type="evidence" value="ECO:0007669"/>
    <property type="project" value="UniProtKB-UniRule"/>
</dbReference>
<dbReference type="PANTHER" id="PTHR34217:SF1">
    <property type="entry name" value="CARBOXYPEPTIDASE 1"/>
    <property type="match status" value="1"/>
</dbReference>
<evidence type="ECO:0000256" key="1">
    <source>
        <dbReference type="PIRNR" id="PIRNR006615"/>
    </source>
</evidence>
<comment type="cofactor">
    <cofactor evidence="2">
        <name>Zn(2+)</name>
        <dbReference type="ChEBI" id="CHEBI:29105"/>
    </cofactor>
    <text evidence="2">Binds 1 zinc ion per subunit.</text>
</comment>
<organism evidence="4 5">
    <name type="scientific">Paroceanicella profunda</name>
    <dbReference type="NCBI Taxonomy" id="2579971"/>
    <lineage>
        <taxon>Bacteria</taxon>
        <taxon>Pseudomonadati</taxon>
        <taxon>Pseudomonadota</taxon>
        <taxon>Alphaproteobacteria</taxon>
        <taxon>Rhodobacterales</taxon>
        <taxon>Paracoccaceae</taxon>
        <taxon>Paroceanicella</taxon>
    </lineage>
</organism>
<feature type="binding site" evidence="2">
    <location>
        <position position="261"/>
    </location>
    <ligand>
        <name>Zn(2+)</name>
        <dbReference type="ChEBI" id="CHEBI:29105"/>
        <note>catalytic</note>
    </ligand>
</feature>
<dbReference type="PROSITE" id="PS52034">
    <property type="entry name" value="PEPTIDASE_M32"/>
    <property type="match status" value="1"/>
</dbReference>
<feature type="binding site" evidence="2">
    <location>
        <position position="265"/>
    </location>
    <ligand>
        <name>Zn(2+)</name>
        <dbReference type="ChEBI" id="CHEBI:29105"/>
        <note>catalytic</note>
    </ligand>
</feature>
<comment type="function">
    <text evidence="1">Broad specificity carboxypetidase that releases amino acids sequentially from the C-terminus, including neutral, aromatic, polar and basic residues.</text>
</comment>
<proteinExistence type="inferred from homology"/>
<dbReference type="InterPro" id="IPR001333">
    <property type="entry name" value="Peptidase_M32_Taq"/>
</dbReference>
<keyword evidence="2" id="KW-0862">Zinc</keyword>